<dbReference type="GO" id="GO:0008610">
    <property type="term" value="P:lipid biosynthetic process"/>
    <property type="evidence" value="ECO:0007669"/>
    <property type="project" value="InterPro"/>
</dbReference>
<feature type="active site" evidence="6">
    <location>
        <position position="359"/>
    </location>
</feature>
<dbReference type="EMBL" id="BMLT01000013">
    <property type="protein sequence ID" value="GGO87549.1"/>
    <property type="molecule type" value="Genomic_DNA"/>
</dbReference>
<keyword evidence="9" id="KW-1185">Reference proteome</keyword>
<feature type="domain" description="Polyketide synthase-like methyltransferase" evidence="7">
    <location>
        <begin position="131"/>
        <end position="388"/>
    </location>
</feature>
<evidence type="ECO:0000256" key="3">
    <source>
        <dbReference type="ARBA" id="ARBA00022679"/>
    </source>
</evidence>
<dbReference type="InterPro" id="IPR003333">
    <property type="entry name" value="CMAS"/>
</dbReference>
<dbReference type="PIRSF" id="PIRSF003085">
    <property type="entry name" value="CMAS"/>
    <property type="match status" value="1"/>
</dbReference>
<keyword evidence="2" id="KW-0489">Methyltransferase</keyword>
<evidence type="ECO:0000259" key="7">
    <source>
        <dbReference type="SMART" id="SM00828"/>
    </source>
</evidence>
<comment type="caution">
    <text evidence="8">The sequence shown here is derived from an EMBL/GenBank/DDBJ whole genome shotgun (WGS) entry which is preliminary data.</text>
</comment>
<evidence type="ECO:0000256" key="1">
    <source>
        <dbReference type="ARBA" id="ARBA00010815"/>
    </source>
</evidence>
<dbReference type="InterPro" id="IPR050723">
    <property type="entry name" value="CFA/CMAS"/>
</dbReference>
<keyword evidence="4" id="KW-0949">S-adenosyl-L-methionine</keyword>
<dbReference type="CDD" id="cd02440">
    <property type="entry name" value="AdoMet_MTases"/>
    <property type="match status" value="1"/>
</dbReference>
<dbReference type="AlphaFoldDB" id="A0A917ZP15"/>
<evidence type="ECO:0000313" key="8">
    <source>
        <dbReference type="EMBL" id="GGO87549.1"/>
    </source>
</evidence>
<dbReference type="Proteomes" id="UP000599578">
    <property type="component" value="Unassembled WGS sequence"/>
</dbReference>
<organism evidence="8 9">
    <name type="scientific">Marinobacterium nitratireducens</name>
    <dbReference type="NCBI Taxonomy" id="518897"/>
    <lineage>
        <taxon>Bacteria</taxon>
        <taxon>Pseudomonadati</taxon>
        <taxon>Pseudomonadota</taxon>
        <taxon>Gammaproteobacteria</taxon>
        <taxon>Oceanospirillales</taxon>
        <taxon>Oceanospirillaceae</taxon>
        <taxon>Marinobacterium</taxon>
    </lineage>
</organism>
<dbReference type="Pfam" id="PF02353">
    <property type="entry name" value="CMAS"/>
    <property type="match status" value="1"/>
</dbReference>
<protein>
    <submittedName>
        <fullName evidence="8">Cyclopropane-fatty-acyl-phospholipid synthase</fullName>
    </submittedName>
</protein>
<evidence type="ECO:0000256" key="4">
    <source>
        <dbReference type="ARBA" id="ARBA00022691"/>
    </source>
</evidence>
<dbReference type="PANTHER" id="PTHR43667">
    <property type="entry name" value="CYCLOPROPANE-FATTY-ACYL-PHOSPHOLIPID SYNTHASE"/>
    <property type="match status" value="1"/>
</dbReference>
<comment type="similarity">
    <text evidence="1">Belongs to the CFA/CMAS family.</text>
</comment>
<accession>A0A917ZP15</accession>
<dbReference type="GO" id="GO:0008168">
    <property type="term" value="F:methyltransferase activity"/>
    <property type="evidence" value="ECO:0007669"/>
    <property type="project" value="UniProtKB-KW"/>
</dbReference>
<evidence type="ECO:0000256" key="5">
    <source>
        <dbReference type="ARBA" id="ARBA00023098"/>
    </source>
</evidence>
<evidence type="ECO:0000256" key="2">
    <source>
        <dbReference type="ARBA" id="ARBA00022603"/>
    </source>
</evidence>
<evidence type="ECO:0000313" key="9">
    <source>
        <dbReference type="Proteomes" id="UP000599578"/>
    </source>
</evidence>
<dbReference type="SUPFAM" id="SSF53335">
    <property type="entry name" value="S-adenosyl-L-methionine-dependent methyltransferases"/>
    <property type="match status" value="1"/>
</dbReference>
<dbReference type="InterPro" id="IPR029063">
    <property type="entry name" value="SAM-dependent_MTases_sf"/>
</dbReference>
<dbReference type="SMART" id="SM00828">
    <property type="entry name" value="PKS_MT"/>
    <property type="match status" value="1"/>
</dbReference>
<name>A0A917ZP15_9GAMM</name>
<reference evidence="8 9" key="1">
    <citation type="journal article" date="2014" name="Int. J. Syst. Evol. Microbiol.">
        <title>Complete genome sequence of Corynebacterium casei LMG S-19264T (=DSM 44701T), isolated from a smear-ripened cheese.</title>
        <authorList>
            <consortium name="US DOE Joint Genome Institute (JGI-PGF)"/>
            <person name="Walter F."/>
            <person name="Albersmeier A."/>
            <person name="Kalinowski J."/>
            <person name="Ruckert C."/>
        </authorList>
    </citation>
    <scope>NUCLEOTIDE SEQUENCE [LARGE SCALE GENOMIC DNA]</scope>
    <source>
        <strain evidence="8 9">CGMCC 1.7286</strain>
    </source>
</reference>
<dbReference type="RefSeq" id="WP_188862504.1">
    <property type="nucleotide sequence ID" value="NZ_BMLT01000013.1"/>
</dbReference>
<sequence length="388" mass="44481">MPGRELEFDYNGATSDISTPKVLQELLARADVRINGPHPWDIQVRDARVFRAVLLKGSLGFGESYVDGHWECSDLAGLMTRLLNARLDEAPRGLARVFHGFHELRNRVCNLQSVRRAFHVGERHYDIGNDLYAAMLDAHWCYSCGYWSQADHLDAAQEAKLDLICRKLQLEPGMKVLEVGCGWGSLAHFMASRYEVEVHGITVSREQAEMAAERCAGLKVAIELVDYREVRGRYDRIVSVGMFEHVGHKNYRTYFSSLSDCLAPDGLFLLHTIGTEHSASGLDPWIDRYIFPNGELPSMPRLTAALPDGMVIEDLHNFGPDYERTLLAWWQNFQLAWPKLSSRYDERFARMWRYYLLSCAAFFRSRRGQLWQMVLAPVNRAEAYRSVR</sequence>
<dbReference type="Gene3D" id="3.40.50.150">
    <property type="entry name" value="Vaccinia Virus protein VP39"/>
    <property type="match status" value="1"/>
</dbReference>
<evidence type="ECO:0000256" key="6">
    <source>
        <dbReference type="PIRSR" id="PIRSR003085-1"/>
    </source>
</evidence>
<dbReference type="NCBIfam" id="NF008686">
    <property type="entry name" value="PRK11705.1"/>
    <property type="match status" value="1"/>
</dbReference>
<proteinExistence type="inferred from homology"/>
<dbReference type="InterPro" id="IPR020803">
    <property type="entry name" value="MeTfrase_dom"/>
</dbReference>
<gene>
    <name evidence="8" type="ORF">GCM10011348_41000</name>
</gene>
<keyword evidence="5" id="KW-0443">Lipid metabolism</keyword>
<dbReference type="GO" id="GO:0032259">
    <property type="term" value="P:methylation"/>
    <property type="evidence" value="ECO:0007669"/>
    <property type="project" value="UniProtKB-KW"/>
</dbReference>
<keyword evidence="3" id="KW-0808">Transferase</keyword>
<dbReference type="PANTHER" id="PTHR43667:SF1">
    <property type="entry name" value="CYCLOPROPANE-FATTY-ACYL-PHOSPHOLIPID SYNTHASE"/>
    <property type="match status" value="1"/>
</dbReference>